<gene>
    <name evidence="3" type="ORF">OMM_10086</name>
</gene>
<name>A0A1V1P230_9BACT</name>
<dbReference type="Pfam" id="PF05257">
    <property type="entry name" value="CHAP"/>
    <property type="match status" value="1"/>
</dbReference>
<evidence type="ECO:0000313" key="3">
    <source>
        <dbReference type="EMBL" id="ETR68878.1"/>
    </source>
</evidence>
<dbReference type="SUPFAM" id="SSF51126">
    <property type="entry name" value="Pectin lyase-like"/>
    <property type="match status" value="1"/>
</dbReference>
<evidence type="ECO:0000259" key="1">
    <source>
        <dbReference type="PROSITE" id="PS50911"/>
    </source>
</evidence>
<dbReference type="PROSITE" id="PS51272">
    <property type="entry name" value="SLH"/>
    <property type="match status" value="2"/>
</dbReference>
<dbReference type="InterPro" id="IPR011050">
    <property type="entry name" value="Pectin_lyase_fold/virulence"/>
</dbReference>
<dbReference type="Pfam" id="PF00395">
    <property type="entry name" value="SLH"/>
    <property type="match status" value="2"/>
</dbReference>
<dbReference type="Proteomes" id="UP000189670">
    <property type="component" value="Unassembled WGS sequence"/>
</dbReference>
<dbReference type="InterPro" id="IPR012334">
    <property type="entry name" value="Pectin_lyas_fold"/>
</dbReference>
<dbReference type="Gene3D" id="3.90.1720.10">
    <property type="entry name" value="endopeptidase domain like (from Nostoc punctiforme)"/>
    <property type="match status" value="1"/>
</dbReference>
<dbReference type="InterPro" id="IPR001119">
    <property type="entry name" value="SLH_dom"/>
</dbReference>
<dbReference type="InterPro" id="IPR038765">
    <property type="entry name" value="Papain-like_cys_pep_sf"/>
</dbReference>
<proteinExistence type="predicted"/>
<comment type="caution">
    <text evidence="3">The sequence shown here is derived from an EMBL/GenBank/DDBJ whole genome shotgun (WGS) entry which is preliminary data.</text>
</comment>
<protein>
    <submittedName>
        <fullName evidence="3">Uncharacterized protein</fullName>
    </submittedName>
</protein>
<reference evidence="4" key="1">
    <citation type="submission" date="2012-11" db="EMBL/GenBank/DDBJ databases">
        <authorList>
            <person name="Lucero-Rivera Y.E."/>
            <person name="Tovar-Ramirez D."/>
        </authorList>
    </citation>
    <scope>NUCLEOTIDE SEQUENCE [LARGE SCALE GENOMIC DNA]</scope>
    <source>
        <strain evidence="4">Araruama</strain>
    </source>
</reference>
<accession>A0A1V1P230</accession>
<evidence type="ECO:0000313" key="4">
    <source>
        <dbReference type="Proteomes" id="UP000189670"/>
    </source>
</evidence>
<dbReference type="PANTHER" id="PTHR41339:SF1">
    <property type="entry name" value="SECRETED PROTEIN"/>
    <property type="match status" value="1"/>
</dbReference>
<dbReference type="Gene3D" id="2.160.20.10">
    <property type="entry name" value="Single-stranded right-handed beta-helix, Pectin lyase-like"/>
    <property type="match status" value="1"/>
</dbReference>
<dbReference type="PROSITE" id="PS50911">
    <property type="entry name" value="CHAP"/>
    <property type="match status" value="1"/>
</dbReference>
<feature type="domain" description="SLH" evidence="2">
    <location>
        <begin position="216"/>
        <end position="279"/>
    </location>
</feature>
<dbReference type="SUPFAM" id="SSF54001">
    <property type="entry name" value="Cysteine proteinases"/>
    <property type="match status" value="1"/>
</dbReference>
<dbReference type="InterPro" id="IPR007921">
    <property type="entry name" value="CHAP_dom"/>
</dbReference>
<feature type="domain" description="SLH" evidence="2">
    <location>
        <begin position="281"/>
        <end position="343"/>
    </location>
</feature>
<feature type="non-terminal residue" evidence="3">
    <location>
        <position position="938"/>
    </location>
</feature>
<evidence type="ECO:0000259" key="2">
    <source>
        <dbReference type="PROSITE" id="PS51272"/>
    </source>
</evidence>
<organism evidence="3 4">
    <name type="scientific">Candidatus Magnetoglobus multicellularis str. Araruama</name>
    <dbReference type="NCBI Taxonomy" id="890399"/>
    <lineage>
        <taxon>Bacteria</taxon>
        <taxon>Pseudomonadati</taxon>
        <taxon>Thermodesulfobacteriota</taxon>
        <taxon>Desulfobacteria</taxon>
        <taxon>Desulfobacterales</taxon>
        <taxon>Desulfobacteraceae</taxon>
        <taxon>Candidatus Magnetoglobus</taxon>
    </lineage>
</organism>
<dbReference type="InterPro" id="IPR013783">
    <property type="entry name" value="Ig-like_fold"/>
</dbReference>
<feature type="domain" description="Peptidase C51" evidence="1">
    <location>
        <begin position="57"/>
        <end position="203"/>
    </location>
</feature>
<dbReference type="Gene3D" id="2.60.40.10">
    <property type="entry name" value="Immunoglobulins"/>
    <property type="match status" value="1"/>
</dbReference>
<dbReference type="PANTHER" id="PTHR41339">
    <property type="entry name" value="LIPL48"/>
    <property type="match status" value="1"/>
</dbReference>
<sequence length="938" mass="105401">MIIHHIFYLQLLFFNIYNDYRSYFLNKGFKLCKGSSTISEPGSSETGNTFPDTTIKDKDSNSAFAKEKNAFYVSDNSLAGQCTWYAYGRVIELVNSDHLEVSVGNHFKESFWGKYDRHAINWPDFLDGDWFYTSQDSPLPMEKRKRGMIIVWKWGLHGHVGFVEEVSEDKLKFRVSDFNNIPLQYQTRWYSFDGSDCILGGVYPCFYQLDINENFIPGPFPDVPGNYWATHYITYAKEKEIINGYDNGYFGPEDTVKRKEVLKMLYKAANKPEPVQCSSDSESGFSDVGMNDWWCKYTKDAVSKGYISSDNENFRPHDPISRAEALKMVTKVFNVEITEKSDSYVYTVNDHPITLAVDQRMFKDVQKSDWQYKYINLLANVILPSDESNPIKTSHGARIIEGYRDIHSQSLTGYFGPGDKLLRSQMAKIVVGSKTFFSNYPFNQSSSIGYLLEQVFQANNNNPPEKMILNQGNNQSIGDNECLEINGDKFDSDGDRLFYFWNINGGTFKTTDAINFSEITWQPPKVEKETIFQLNMIRGDYRGYISDNTYYITVFNSDDTVAPNDISNFSVVSTENSAKLSWIKPSDPDLKNVLILRSTTPISWRPTDGESYNGIVSDENDLKVIYNFHGSSSPDFPLNSNTSYYYKAFAYDDSLNYSDGVSSSVTTGDIQGTPITSLDGTLSENLTLHPMNNPYVIQSSLTIPEGITLTIEPGTIIKIKGSSTYINIIGALIADGTYDNPIIFTSINNSSIAGFQALGTGNPAGGDWGYIQFSTGSTGSLKYVTIEYAGRNYPANTSALYIYSSPLLDHVIVRNIENPYPNSTTYKAQGIWLFSNAAPIIKNCVIENIEKWGIHAGNVSGNFQILDSSISGNGTIYVNPNGNSPIIKGNTFKTYPYYYVDGTISKDTVWYNDVMINQVTVNAGATLTIKPGVRVYGN</sequence>
<dbReference type="AlphaFoldDB" id="A0A1V1P230"/>
<dbReference type="EMBL" id="ATBP01000807">
    <property type="protein sequence ID" value="ETR68878.1"/>
    <property type="molecule type" value="Genomic_DNA"/>
</dbReference>